<dbReference type="AlphaFoldDB" id="A0A140KZF3"/>
<organism evidence="1 2">
    <name type="scientific">Thermotalea metallivorans</name>
    <dbReference type="NCBI Taxonomy" id="520762"/>
    <lineage>
        <taxon>Bacteria</taxon>
        <taxon>Bacillati</taxon>
        <taxon>Bacillota</taxon>
        <taxon>Clostridia</taxon>
        <taxon>Peptostreptococcales</taxon>
        <taxon>Thermotaleaceae</taxon>
        <taxon>Thermotalea</taxon>
    </lineage>
</organism>
<dbReference type="PANTHER" id="PTHR39450">
    <property type="entry name" value="MOLYBDOPTERIN OXIDOREDUCTASE, 4FE-4S CLUSTER-BINDING SUBUNIT"/>
    <property type="match status" value="1"/>
</dbReference>
<dbReference type="STRING" id="520762.AN619_29730"/>
<sequence length="121" mass="13792">MDKREMICIVCPVGCRLTLYEDAHREKGYRVEGNQCRRGEDYGIKELVNPTRVLTTTVKITNVSLNRLPVRTDKPIPKGKIFECMDILHQVEVQGPIRMGDIIIENILHTGVNIIASRSME</sequence>
<dbReference type="Pfam" id="PF07892">
    <property type="entry name" value="DUF1667"/>
    <property type="match status" value="1"/>
</dbReference>
<evidence type="ECO:0000313" key="2">
    <source>
        <dbReference type="Proteomes" id="UP000070456"/>
    </source>
</evidence>
<evidence type="ECO:0008006" key="3">
    <source>
        <dbReference type="Google" id="ProtNLM"/>
    </source>
</evidence>
<name>A0A140KZF3_9FIRM</name>
<proteinExistence type="predicted"/>
<dbReference type="RefSeq" id="WP_068558045.1">
    <property type="nucleotide sequence ID" value="NZ_LOEE01000083.1"/>
</dbReference>
<dbReference type="OrthoDB" id="9811531at2"/>
<dbReference type="PANTHER" id="PTHR39450:SF1">
    <property type="entry name" value="DUF1667 DOMAIN-CONTAINING PROTEIN"/>
    <property type="match status" value="1"/>
</dbReference>
<dbReference type="SUPFAM" id="SSF160148">
    <property type="entry name" value="CPE0013-like"/>
    <property type="match status" value="1"/>
</dbReference>
<dbReference type="InterPro" id="IPR012460">
    <property type="entry name" value="DUF1667"/>
</dbReference>
<dbReference type="Gene3D" id="3.10.530.10">
    <property type="entry name" value="CPE0013-like"/>
    <property type="match status" value="1"/>
</dbReference>
<protein>
    <recommendedName>
        <fullName evidence="3">4Fe-4S Mo/W bis-MGD-type domain-containing protein</fullName>
    </recommendedName>
</protein>
<dbReference type="InterPro" id="IPR036593">
    <property type="entry name" value="CPE0013-like_sf"/>
</dbReference>
<comment type="caution">
    <text evidence="1">The sequence shown here is derived from an EMBL/GenBank/DDBJ whole genome shotgun (WGS) entry which is preliminary data.</text>
</comment>
<dbReference type="EMBL" id="LOEE01000083">
    <property type="protein sequence ID" value="KXG73678.1"/>
    <property type="molecule type" value="Genomic_DNA"/>
</dbReference>
<dbReference type="Proteomes" id="UP000070456">
    <property type="component" value="Unassembled WGS sequence"/>
</dbReference>
<evidence type="ECO:0000313" key="1">
    <source>
        <dbReference type="EMBL" id="KXG73678.1"/>
    </source>
</evidence>
<accession>A0A140KZF3</accession>
<reference evidence="1 2" key="1">
    <citation type="submission" date="2015-12" db="EMBL/GenBank/DDBJ databases">
        <title>Draft genome sequence of the thermoanaerobe Thermotalea metallivorans, an isolate from the runoff channel of the Great Artesian Basin, Australia.</title>
        <authorList>
            <person name="Patel B.K."/>
        </authorList>
    </citation>
    <scope>NUCLEOTIDE SEQUENCE [LARGE SCALE GENOMIC DNA]</scope>
    <source>
        <strain evidence="1 2">B2-1</strain>
    </source>
</reference>
<dbReference type="PATRIC" id="fig|520762.4.peg.3277"/>
<keyword evidence="2" id="KW-1185">Reference proteome</keyword>
<gene>
    <name evidence="1" type="ORF">AN619_29730</name>
</gene>